<dbReference type="PANTHER" id="PTHR12150:SF13">
    <property type="entry name" value="METHYLTRANSFERASE C9ORF114-RELATED"/>
    <property type="match status" value="1"/>
</dbReference>
<dbReference type="OMA" id="YLKCAST"/>
<dbReference type="EMBL" id="HE978318">
    <property type="protein sequence ID" value="CCK70390.1"/>
    <property type="molecule type" value="Genomic_DNA"/>
</dbReference>
<dbReference type="GO" id="GO:0032259">
    <property type="term" value="P:methylation"/>
    <property type="evidence" value="ECO:0007669"/>
    <property type="project" value="UniProtKB-ARBA"/>
</dbReference>
<dbReference type="SUPFAM" id="SSF75217">
    <property type="entry name" value="alpha/beta knot"/>
    <property type="match status" value="1"/>
</dbReference>
<keyword evidence="4" id="KW-1185">Reference proteome</keyword>
<reference evidence="3 4" key="1">
    <citation type="journal article" date="2011" name="Proc. Natl. Acad. Sci. U.S.A.">
        <title>Evolutionary erosion of yeast sex chromosomes by mating-type switching accidents.</title>
        <authorList>
            <person name="Gordon J.L."/>
            <person name="Armisen D."/>
            <person name="Proux-Wera E."/>
            <person name="Oheigeartaigh S.S."/>
            <person name="Byrne K.P."/>
            <person name="Wolfe K.H."/>
        </authorList>
    </citation>
    <scope>NUCLEOTIDE SEQUENCE [LARGE SCALE GENOMIC DNA]</scope>
    <source>
        <strain evidence="4">ATCC MYA-139 / BCRC 22969 / CBS 8797 / CCRC 22969 / KCTC 17520 / NBRC 10181 / NCYC 3082</strain>
    </source>
</reference>
<evidence type="ECO:0000313" key="4">
    <source>
        <dbReference type="Proteomes" id="UP000006310"/>
    </source>
</evidence>
<dbReference type="eggNOG" id="KOG3925">
    <property type="taxonomic scope" value="Eukaryota"/>
</dbReference>
<dbReference type="STRING" id="1071383.J7R6A8"/>
<dbReference type="PANTHER" id="PTHR12150">
    <property type="entry name" value="CLASS IV SAM-BINDING METHYLTRANSFERASE-RELATED"/>
    <property type="match status" value="1"/>
</dbReference>
<organism evidence="3 4">
    <name type="scientific">Huiozyma naganishii (strain ATCC MYA-139 / BCRC 22969 / CBS 8797 / KCTC 17520 / NBRC 10181 / NCYC 3082 / Yp74L-3)</name>
    <name type="common">Yeast</name>
    <name type="synonym">Kazachstania naganishii</name>
    <dbReference type="NCBI Taxonomy" id="1071383"/>
    <lineage>
        <taxon>Eukaryota</taxon>
        <taxon>Fungi</taxon>
        <taxon>Dikarya</taxon>
        <taxon>Ascomycota</taxon>
        <taxon>Saccharomycotina</taxon>
        <taxon>Saccharomycetes</taxon>
        <taxon>Saccharomycetales</taxon>
        <taxon>Saccharomycetaceae</taxon>
        <taxon>Huiozyma</taxon>
    </lineage>
</organism>
<dbReference type="GeneID" id="34526090"/>
<comment type="similarity">
    <text evidence="1">Belongs to the class IV-like SAM-binding methyltransferase superfamily.</text>
</comment>
<evidence type="ECO:0000256" key="2">
    <source>
        <dbReference type="SAM" id="MobiDB-lite"/>
    </source>
</evidence>
<accession>J7R6A8</accession>
<sequence length="352" mass="38799">MTATKRVLDSQEGPARKQRGAAVHPRVSLCVCAAAVVGNCQNLEQITHKVYELARAASMYNVREVVVLSLDPPRTAGTSKGEKLSDSMLVATLLQYFVTPPYLVRSVFKKRFHKYFQHAEKLPRLAQLPFMRQDTPREGKSRYREGVSVAMERPAKMSKQKQFQQTKYVNVGASELLELRAQLVPLNVRVTVDVVEHKIVSPAEAYGDHVGAEAAFGYHVRVADTLVDLFLKSPCNYVQTLWCAAEEYWQGQGRHHSSHGSPTAVSAAGIVREGDLLLIVGKWDHLRASLARGQDQLAEGEGEEAETPAVSSPGQLLDGELLLPAAVMRGNMPTADATLAALTRLECMLERE</sequence>
<evidence type="ECO:0000256" key="1">
    <source>
        <dbReference type="ARBA" id="ARBA00009841"/>
    </source>
</evidence>
<dbReference type="InterPro" id="IPR003750">
    <property type="entry name" value="Put_MeTrfase-C9orf114-like"/>
</dbReference>
<proteinExistence type="inferred from homology"/>
<protein>
    <submittedName>
        <fullName evidence="3">Uncharacterized protein</fullName>
    </submittedName>
</protein>
<dbReference type="CDD" id="cd18086">
    <property type="entry name" value="HsC9orf114-like"/>
    <property type="match status" value="1"/>
</dbReference>
<dbReference type="InterPro" id="IPR029028">
    <property type="entry name" value="Alpha/beta_knot_MTases"/>
</dbReference>
<dbReference type="Gene3D" id="3.40.1280.10">
    <property type="match status" value="1"/>
</dbReference>
<gene>
    <name evidence="3" type="primary">KNAG0E01240</name>
    <name evidence="3" type="ordered locus">KNAG_0E01240</name>
</gene>
<dbReference type="Pfam" id="PF02598">
    <property type="entry name" value="Methyltrn_RNA_3"/>
    <property type="match status" value="1"/>
</dbReference>
<dbReference type="OrthoDB" id="361029at2759"/>
<dbReference type="Proteomes" id="UP000006310">
    <property type="component" value="Chromosome 5"/>
</dbReference>
<feature type="region of interest" description="Disordered" evidence="2">
    <location>
        <begin position="294"/>
        <end position="315"/>
    </location>
</feature>
<dbReference type="HOGENOM" id="CLU_061859_0_0_1"/>
<dbReference type="InterPro" id="IPR029026">
    <property type="entry name" value="tRNA_m1G_MTases_N"/>
</dbReference>
<dbReference type="RefSeq" id="XP_022464636.1">
    <property type="nucleotide sequence ID" value="XM_022608106.1"/>
</dbReference>
<dbReference type="KEGG" id="kng:KNAG_0E01240"/>
<dbReference type="AlphaFoldDB" id="J7R6A8"/>
<evidence type="ECO:0000313" key="3">
    <source>
        <dbReference type="EMBL" id="CCK70390.1"/>
    </source>
</evidence>
<name>J7R6A8_HUIN7</name>
<reference evidence="4" key="2">
    <citation type="submission" date="2012-08" db="EMBL/GenBank/DDBJ databases">
        <title>Genome sequence of Kazachstania naganishii.</title>
        <authorList>
            <person name="Gordon J.L."/>
            <person name="Armisen D."/>
            <person name="Proux-Wera E."/>
            <person name="OhEigeartaigh S.S."/>
            <person name="Byrne K.P."/>
            <person name="Wolfe K.H."/>
        </authorList>
    </citation>
    <scope>NUCLEOTIDE SEQUENCE [LARGE SCALE GENOMIC DNA]</scope>
    <source>
        <strain evidence="4">ATCC MYA-139 / BCRC 22969 / CBS 8797 / CCRC 22969 / KCTC 17520 / NBRC 10181 / NCYC 3082</strain>
    </source>
</reference>